<reference evidence="2" key="1">
    <citation type="journal article" date="2023" name="Nat. Commun.">
        <title>Diploid and tetraploid genomes of Acorus and the evolution of monocots.</title>
        <authorList>
            <person name="Ma L."/>
            <person name="Liu K.W."/>
            <person name="Li Z."/>
            <person name="Hsiao Y.Y."/>
            <person name="Qi Y."/>
            <person name="Fu T."/>
            <person name="Tang G.D."/>
            <person name="Zhang D."/>
            <person name="Sun W.H."/>
            <person name="Liu D.K."/>
            <person name="Li Y."/>
            <person name="Chen G.Z."/>
            <person name="Liu X.D."/>
            <person name="Liao X.Y."/>
            <person name="Jiang Y.T."/>
            <person name="Yu X."/>
            <person name="Hao Y."/>
            <person name="Huang J."/>
            <person name="Zhao X.W."/>
            <person name="Ke S."/>
            <person name="Chen Y.Y."/>
            <person name="Wu W.L."/>
            <person name="Hsu J.L."/>
            <person name="Lin Y.F."/>
            <person name="Huang M.D."/>
            <person name="Li C.Y."/>
            <person name="Huang L."/>
            <person name="Wang Z.W."/>
            <person name="Zhao X."/>
            <person name="Zhong W.Y."/>
            <person name="Peng D.H."/>
            <person name="Ahmad S."/>
            <person name="Lan S."/>
            <person name="Zhang J.S."/>
            <person name="Tsai W.C."/>
            <person name="Van de Peer Y."/>
            <person name="Liu Z.J."/>
        </authorList>
    </citation>
    <scope>NUCLEOTIDE SEQUENCE</scope>
    <source>
        <strain evidence="2">SCP</strain>
    </source>
</reference>
<dbReference type="AlphaFoldDB" id="A0AAV9BBY2"/>
<dbReference type="EMBL" id="JAUJYN010000004">
    <property type="protein sequence ID" value="KAK1273801.1"/>
    <property type="molecule type" value="Genomic_DNA"/>
</dbReference>
<organism evidence="2 3">
    <name type="scientific">Acorus gramineus</name>
    <name type="common">Dwarf sweet flag</name>
    <dbReference type="NCBI Taxonomy" id="55184"/>
    <lineage>
        <taxon>Eukaryota</taxon>
        <taxon>Viridiplantae</taxon>
        <taxon>Streptophyta</taxon>
        <taxon>Embryophyta</taxon>
        <taxon>Tracheophyta</taxon>
        <taxon>Spermatophyta</taxon>
        <taxon>Magnoliopsida</taxon>
        <taxon>Liliopsida</taxon>
        <taxon>Acoraceae</taxon>
        <taxon>Acorus</taxon>
    </lineage>
</organism>
<dbReference type="Proteomes" id="UP001179952">
    <property type="component" value="Unassembled WGS sequence"/>
</dbReference>
<reference evidence="2" key="2">
    <citation type="submission" date="2023-06" db="EMBL/GenBank/DDBJ databases">
        <authorList>
            <person name="Ma L."/>
            <person name="Liu K.-W."/>
            <person name="Li Z."/>
            <person name="Hsiao Y.-Y."/>
            <person name="Qi Y."/>
            <person name="Fu T."/>
            <person name="Tang G."/>
            <person name="Zhang D."/>
            <person name="Sun W.-H."/>
            <person name="Liu D.-K."/>
            <person name="Li Y."/>
            <person name="Chen G.-Z."/>
            <person name="Liu X.-D."/>
            <person name="Liao X.-Y."/>
            <person name="Jiang Y.-T."/>
            <person name="Yu X."/>
            <person name="Hao Y."/>
            <person name="Huang J."/>
            <person name="Zhao X.-W."/>
            <person name="Ke S."/>
            <person name="Chen Y.-Y."/>
            <person name="Wu W.-L."/>
            <person name="Hsu J.-L."/>
            <person name="Lin Y.-F."/>
            <person name="Huang M.-D."/>
            <person name="Li C.-Y."/>
            <person name="Huang L."/>
            <person name="Wang Z.-W."/>
            <person name="Zhao X."/>
            <person name="Zhong W.-Y."/>
            <person name="Peng D.-H."/>
            <person name="Ahmad S."/>
            <person name="Lan S."/>
            <person name="Zhang J.-S."/>
            <person name="Tsai W.-C."/>
            <person name="Van De Peer Y."/>
            <person name="Liu Z.-J."/>
        </authorList>
    </citation>
    <scope>NUCLEOTIDE SEQUENCE</scope>
    <source>
        <strain evidence="2">SCP</strain>
        <tissue evidence="2">Leaves</tissue>
    </source>
</reference>
<evidence type="ECO:0000313" key="2">
    <source>
        <dbReference type="EMBL" id="KAK1273801.1"/>
    </source>
</evidence>
<proteinExistence type="predicted"/>
<protein>
    <submittedName>
        <fullName evidence="2">F-box protein</fullName>
    </submittedName>
</protein>
<gene>
    <name evidence="2" type="ORF">QJS04_geneDACA022184</name>
</gene>
<comment type="caution">
    <text evidence="2">The sequence shown here is derived from an EMBL/GenBank/DDBJ whole genome shotgun (WGS) entry which is preliminary data.</text>
</comment>
<feature type="domain" description="KIB1-4 beta-propeller" evidence="1">
    <location>
        <begin position="85"/>
        <end position="398"/>
    </location>
</feature>
<evidence type="ECO:0000313" key="3">
    <source>
        <dbReference type="Proteomes" id="UP001179952"/>
    </source>
</evidence>
<sequence length="432" mass="49591">MMMMKKIEDIDEAGDCYNNKNKIIIHWSELCRDMLDLIASHLATPWDYMSFRGVCKSWRSLTPPLSRLPWLLLHDDPPTTRLCHFYSPLEDRVHSFDISEMSGRRFCCGYSKGWLVMFHEGTKKLSLLNPFSGGSIPLPLLPKLYPEDISVGVHRKWRRSPRYIQKVILSKAPTSPDCIIVIIFFCGYLGFCRPGDKTWICLDMDYDGPFEDAVFFKDRLVAVSELGYITEFDIGEQDEDSTTWDDVQSVRRPKDEQISEEQHFILTSPDGSQEEEQEMDNVKFYIVESCGGDLLLAVQLKHDNLSQGGEGIKNTTAEFLLFRLDNNTDHGRQWVRLEGLGDEALFLGKNESRSIIIVADDDSLHGLRKNCIYFTESEHGCFTGNTVDPHWDLDMGVYSLENRSVSDYIISKKPYRIGGGKQVWESPPIWLN</sequence>
<dbReference type="PANTHER" id="PTHR44259">
    <property type="entry name" value="OS07G0183000 PROTEIN-RELATED"/>
    <property type="match status" value="1"/>
</dbReference>
<accession>A0AAV9BBY2</accession>
<keyword evidence="3" id="KW-1185">Reference proteome</keyword>
<name>A0AAV9BBY2_ACOGR</name>
<dbReference type="InterPro" id="IPR050942">
    <property type="entry name" value="F-box_BR-signaling"/>
</dbReference>
<evidence type="ECO:0000259" key="1">
    <source>
        <dbReference type="Pfam" id="PF03478"/>
    </source>
</evidence>
<dbReference type="Pfam" id="PF03478">
    <property type="entry name" value="Beta-prop_KIB1-4"/>
    <property type="match status" value="1"/>
</dbReference>
<dbReference type="InterPro" id="IPR005174">
    <property type="entry name" value="KIB1-4_b-propeller"/>
</dbReference>